<feature type="compositionally biased region" description="Polar residues" evidence="1">
    <location>
        <begin position="360"/>
        <end position="369"/>
    </location>
</feature>
<feature type="region of interest" description="Disordered" evidence="1">
    <location>
        <begin position="165"/>
        <end position="260"/>
    </location>
</feature>
<sequence length="601" mass="67162">MSASRSWPQRNPNRTWSNGSAEDGFLFQVPFGCLLVVPMARIFKTSSGLPLAIYIEPSCSNRPALVRSILANGGAPAPRIDKANVLLVDAQTRNGRECARNQLATDPERIVLFVEWIEACVSAGKLLGDDVDWGNLRIQDPEIVDESLYEEPADSHVAHVKQDIKEEDHADPKYRPWPTPTSPTRPSEGELPVSSGALSRNTATPPLRSDVDNTTIEPPYSPGSPQQSPEPRHSVSLSPQKSSKTTSPIPPSYGQLPADSEYRELFLSSYEEWEQIKKEAETYVPPPKRKSQQYERRAPTDQPAAKSPRRDFSQDKSTRSPSFGPNLYRPLARKRRSPLPAGSTKRGPKRRESQVLPDDFTSSYFNVPSPSQPPAIELGNDSDAVLEISPPPQASSSPNRNKLFTFGDEPMQFWVQIDLPDRRALIKSIRDRGGAMAFKMEDAAYVIVSKSAPQYQELVLEAEGIDRIAVPVAWVRKCIEENQIVSYEGFAVGSGQRAVGTLTEEDIVDAAMADLPPSPVPSSLRIDNKKPGYRFTEYDQEFLQKRLAWTYARDPGFSLKDFFQELYENSPNHSLNSWMAYYYRPATDAQRVLNIVNALRN</sequence>
<dbReference type="OrthoDB" id="426865at2759"/>
<proteinExistence type="predicted"/>
<evidence type="ECO:0000259" key="2">
    <source>
        <dbReference type="PROSITE" id="PS50172"/>
    </source>
</evidence>
<keyword evidence="4" id="KW-1185">Reference proteome</keyword>
<evidence type="ECO:0000313" key="3">
    <source>
        <dbReference type="EMBL" id="CEL57507.1"/>
    </source>
</evidence>
<feature type="compositionally biased region" description="Low complexity" evidence="1">
    <location>
        <begin position="236"/>
        <end position="247"/>
    </location>
</feature>
<dbReference type="Proteomes" id="UP000059188">
    <property type="component" value="Unassembled WGS sequence"/>
</dbReference>
<dbReference type="AlphaFoldDB" id="A0A0B7FMW2"/>
<dbReference type="InterPro" id="IPR036420">
    <property type="entry name" value="BRCT_dom_sf"/>
</dbReference>
<organism evidence="3 4">
    <name type="scientific">Thanatephorus cucumeris (strain AG1-IB / isolate 7/3/14)</name>
    <name type="common">Lettuce bottom rot fungus</name>
    <name type="synonym">Rhizoctonia solani</name>
    <dbReference type="NCBI Taxonomy" id="1108050"/>
    <lineage>
        <taxon>Eukaryota</taxon>
        <taxon>Fungi</taxon>
        <taxon>Dikarya</taxon>
        <taxon>Basidiomycota</taxon>
        <taxon>Agaricomycotina</taxon>
        <taxon>Agaricomycetes</taxon>
        <taxon>Cantharellales</taxon>
        <taxon>Ceratobasidiaceae</taxon>
        <taxon>Rhizoctonia</taxon>
        <taxon>Rhizoctonia solani AG-1</taxon>
    </lineage>
</organism>
<evidence type="ECO:0000256" key="1">
    <source>
        <dbReference type="SAM" id="MobiDB-lite"/>
    </source>
</evidence>
<protein>
    <recommendedName>
        <fullName evidence="2">BRCT domain-containing protein</fullName>
    </recommendedName>
</protein>
<feature type="domain" description="BRCT" evidence="2">
    <location>
        <begin position="421"/>
        <end position="492"/>
    </location>
</feature>
<reference evidence="3 4" key="1">
    <citation type="submission" date="2014-11" db="EMBL/GenBank/DDBJ databases">
        <authorList>
            <person name="Wibberg Daniel"/>
        </authorList>
    </citation>
    <scope>NUCLEOTIDE SEQUENCE [LARGE SCALE GENOMIC DNA]</scope>
    <source>
        <strain evidence="3">Rhizoctonia solani AG1-IB 7/3/14</strain>
    </source>
</reference>
<dbReference type="SUPFAM" id="SSF52113">
    <property type="entry name" value="BRCT domain"/>
    <property type="match status" value="1"/>
</dbReference>
<name>A0A0B7FMW2_THACB</name>
<dbReference type="EMBL" id="LN679102">
    <property type="protein sequence ID" value="CEL57507.1"/>
    <property type="molecule type" value="Genomic_DNA"/>
</dbReference>
<feature type="region of interest" description="Disordered" evidence="1">
    <location>
        <begin position="279"/>
        <end position="378"/>
    </location>
</feature>
<feature type="compositionally biased region" description="Basic and acidic residues" evidence="1">
    <location>
        <begin position="165"/>
        <end position="174"/>
    </location>
</feature>
<dbReference type="STRING" id="1108050.A0A0B7FMW2"/>
<accession>A0A0B7FMW2</accession>
<dbReference type="InterPro" id="IPR001357">
    <property type="entry name" value="BRCT_dom"/>
</dbReference>
<feature type="compositionally biased region" description="Basic and acidic residues" evidence="1">
    <location>
        <begin position="308"/>
        <end position="318"/>
    </location>
</feature>
<evidence type="ECO:0000313" key="4">
    <source>
        <dbReference type="Proteomes" id="UP000059188"/>
    </source>
</evidence>
<dbReference type="PROSITE" id="PS50172">
    <property type="entry name" value="BRCT"/>
    <property type="match status" value="1"/>
</dbReference>
<gene>
    <name evidence="3" type="ORF">RSOLAG1IB_02248</name>
</gene>